<organism evidence="1 2">
    <name type="scientific">Helianthus annuus</name>
    <name type="common">Common sunflower</name>
    <dbReference type="NCBI Taxonomy" id="4232"/>
    <lineage>
        <taxon>Eukaryota</taxon>
        <taxon>Viridiplantae</taxon>
        <taxon>Streptophyta</taxon>
        <taxon>Embryophyta</taxon>
        <taxon>Tracheophyta</taxon>
        <taxon>Spermatophyta</taxon>
        <taxon>Magnoliopsida</taxon>
        <taxon>eudicotyledons</taxon>
        <taxon>Gunneridae</taxon>
        <taxon>Pentapetalae</taxon>
        <taxon>asterids</taxon>
        <taxon>campanulids</taxon>
        <taxon>Asterales</taxon>
        <taxon>Asteraceae</taxon>
        <taxon>Asteroideae</taxon>
        <taxon>Heliantheae alliance</taxon>
        <taxon>Heliantheae</taxon>
        <taxon>Helianthus</taxon>
    </lineage>
</organism>
<protein>
    <submittedName>
        <fullName evidence="1">Uncharacterized protein</fullName>
    </submittedName>
</protein>
<evidence type="ECO:0000313" key="1">
    <source>
        <dbReference type="EMBL" id="KAF5790353.1"/>
    </source>
</evidence>
<keyword evidence="2" id="KW-1185">Reference proteome</keyword>
<reference evidence="1" key="2">
    <citation type="submission" date="2020-06" db="EMBL/GenBank/DDBJ databases">
        <title>Helianthus annuus Genome sequencing and assembly Release 2.</title>
        <authorList>
            <person name="Gouzy J."/>
            <person name="Langlade N."/>
            <person name="Munos S."/>
        </authorList>
    </citation>
    <scope>NUCLEOTIDE SEQUENCE</scope>
    <source>
        <tissue evidence="1">Leaves</tissue>
    </source>
</reference>
<accession>A0A9K3I4P0</accession>
<reference evidence="1" key="1">
    <citation type="journal article" date="2017" name="Nature">
        <title>The sunflower genome provides insights into oil metabolism, flowering and Asterid evolution.</title>
        <authorList>
            <person name="Badouin H."/>
            <person name="Gouzy J."/>
            <person name="Grassa C.J."/>
            <person name="Murat F."/>
            <person name="Staton S.E."/>
            <person name="Cottret L."/>
            <person name="Lelandais-Briere C."/>
            <person name="Owens G.L."/>
            <person name="Carrere S."/>
            <person name="Mayjonade B."/>
            <person name="Legrand L."/>
            <person name="Gill N."/>
            <person name="Kane N.C."/>
            <person name="Bowers J.E."/>
            <person name="Hubner S."/>
            <person name="Bellec A."/>
            <person name="Berard A."/>
            <person name="Berges H."/>
            <person name="Blanchet N."/>
            <person name="Boniface M.C."/>
            <person name="Brunel D."/>
            <person name="Catrice O."/>
            <person name="Chaidir N."/>
            <person name="Claudel C."/>
            <person name="Donnadieu C."/>
            <person name="Faraut T."/>
            <person name="Fievet G."/>
            <person name="Helmstetter N."/>
            <person name="King M."/>
            <person name="Knapp S.J."/>
            <person name="Lai Z."/>
            <person name="Le Paslier M.C."/>
            <person name="Lippi Y."/>
            <person name="Lorenzon L."/>
            <person name="Mandel J.R."/>
            <person name="Marage G."/>
            <person name="Marchand G."/>
            <person name="Marquand E."/>
            <person name="Bret-Mestries E."/>
            <person name="Morien E."/>
            <person name="Nambeesan S."/>
            <person name="Nguyen T."/>
            <person name="Pegot-Espagnet P."/>
            <person name="Pouilly N."/>
            <person name="Raftis F."/>
            <person name="Sallet E."/>
            <person name="Schiex T."/>
            <person name="Thomas J."/>
            <person name="Vandecasteele C."/>
            <person name="Vares D."/>
            <person name="Vear F."/>
            <person name="Vautrin S."/>
            <person name="Crespi M."/>
            <person name="Mangin B."/>
            <person name="Burke J.M."/>
            <person name="Salse J."/>
            <person name="Munos S."/>
            <person name="Vincourt P."/>
            <person name="Rieseberg L.H."/>
            <person name="Langlade N.B."/>
        </authorList>
    </citation>
    <scope>NUCLEOTIDE SEQUENCE</scope>
    <source>
        <tissue evidence="1">Leaves</tissue>
    </source>
</reference>
<dbReference type="Proteomes" id="UP000215914">
    <property type="component" value="Unassembled WGS sequence"/>
</dbReference>
<dbReference type="EMBL" id="MNCJ02000324">
    <property type="protein sequence ID" value="KAF5790353.1"/>
    <property type="molecule type" value="Genomic_DNA"/>
</dbReference>
<gene>
    <name evidence="1" type="ORF">HanXRQr2_Chr09g0382161</name>
</gene>
<comment type="caution">
    <text evidence="1">The sequence shown here is derived from an EMBL/GenBank/DDBJ whole genome shotgun (WGS) entry which is preliminary data.</text>
</comment>
<evidence type="ECO:0000313" key="2">
    <source>
        <dbReference type="Proteomes" id="UP000215914"/>
    </source>
</evidence>
<dbReference type="Gramene" id="mRNA:HanXRQr2_Chr09g0382161">
    <property type="protein sequence ID" value="CDS:HanXRQr2_Chr09g0382161.1"/>
    <property type="gene ID" value="HanXRQr2_Chr09g0382161"/>
</dbReference>
<name>A0A9K3I4P0_HELAN</name>
<dbReference type="AlphaFoldDB" id="A0A9K3I4P0"/>
<proteinExistence type="predicted"/>
<sequence>MINSIKTTYLRTSAIYQTKLRYQDHISERCATRVTQFIMFIYQRQVLIYA</sequence>